<dbReference type="PANTHER" id="PTHR11638:SF181">
    <property type="entry name" value="ATPASE SUBUNIT OF ATP-DEPENDENT PROTEASE"/>
    <property type="match status" value="1"/>
</dbReference>
<dbReference type="NCBIfam" id="TIGR03345">
    <property type="entry name" value="VI_ClpV1"/>
    <property type="match status" value="1"/>
</dbReference>
<dbReference type="AlphaFoldDB" id="A0A4U8YMD8"/>
<dbReference type="InterPro" id="IPR036628">
    <property type="entry name" value="Clp_N_dom_sf"/>
</dbReference>
<feature type="coiled-coil region" evidence="6">
    <location>
        <begin position="427"/>
        <end position="479"/>
    </location>
</feature>
<dbReference type="RefSeq" id="WP_180140900.1">
    <property type="nucleotide sequence ID" value="NZ_CAADHO010000004.1"/>
</dbReference>
<dbReference type="Gene3D" id="1.10.8.60">
    <property type="match status" value="1"/>
</dbReference>
<keyword evidence="3" id="KW-0067">ATP-binding</keyword>
<dbReference type="PROSITE" id="PS51903">
    <property type="entry name" value="CLP_R"/>
    <property type="match status" value="1"/>
</dbReference>
<keyword evidence="6" id="KW-0175">Coiled coil</keyword>
<reference evidence="9 10" key="1">
    <citation type="submission" date="2019-03" db="EMBL/GenBank/DDBJ databases">
        <authorList>
            <person name="Nijsse B."/>
        </authorList>
    </citation>
    <scope>NUCLEOTIDE SEQUENCE [LARGE SCALE GENOMIC DNA]</scope>
    <source>
        <strain evidence="9">Desulfoluna butyratoxydans MSL71</strain>
    </source>
</reference>
<dbReference type="SMART" id="SM00382">
    <property type="entry name" value="AAA"/>
    <property type="match status" value="2"/>
</dbReference>
<evidence type="ECO:0000256" key="7">
    <source>
        <dbReference type="SAM" id="MobiDB-lite"/>
    </source>
</evidence>
<dbReference type="PANTHER" id="PTHR11638">
    <property type="entry name" value="ATP-DEPENDENT CLP PROTEASE"/>
    <property type="match status" value="1"/>
</dbReference>
<dbReference type="InterPro" id="IPR041546">
    <property type="entry name" value="ClpA/ClpB_AAA_lid"/>
</dbReference>
<dbReference type="InterPro" id="IPR001270">
    <property type="entry name" value="ClpA/B"/>
</dbReference>
<dbReference type="SMART" id="SM01086">
    <property type="entry name" value="ClpB_D2-small"/>
    <property type="match status" value="1"/>
</dbReference>
<evidence type="ECO:0000256" key="1">
    <source>
        <dbReference type="ARBA" id="ARBA00022737"/>
    </source>
</evidence>
<dbReference type="GO" id="GO:0005737">
    <property type="term" value="C:cytoplasm"/>
    <property type="evidence" value="ECO:0007669"/>
    <property type="project" value="TreeGrafter"/>
</dbReference>
<dbReference type="Proteomes" id="UP000507962">
    <property type="component" value="Unassembled WGS sequence"/>
</dbReference>
<evidence type="ECO:0000256" key="3">
    <source>
        <dbReference type="ARBA" id="ARBA00022840"/>
    </source>
</evidence>
<dbReference type="InterPro" id="IPR004176">
    <property type="entry name" value="Clp_R_N"/>
</dbReference>
<keyword evidence="1 5" id="KW-0677">Repeat</keyword>
<dbReference type="Gene3D" id="3.40.50.300">
    <property type="entry name" value="P-loop containing nucleotide triphosphate hydrolases"/>
    <property type="match status" value="3"/>
</dbReference>
<evidence type="ECO:0000256" key="6">
    <source>
        <dbReference type="SAM" id="Coils"/>
    </source>
</evidence>
<dbReference type="InterPro" id="IPR027417">
    <property type="entry name" value="P-loop_NTPase"/>
</dbReference>
<dbReference type="Pfam" id="PF07724">
    <property type="entry name" value="AAA_2"/>
    <property type="match status" value="1"/>
</dbReference>
<evidence type="ECO:0000313" key="9">
    <source>
        <dbReference type="EMBL" id="VFQ44901.1"/>
    </source>
</evidence>
<dbReference type="InterPro" id="IPR018368">
    <property type="entry name" value="ClpA/B_CS1"/>
</dbReference>
<gene>
    <name evidence="9" type="ORF">MSL71_25580</name>
</gene>
<dbReference type="Pfam" id="PF17871">
    <property type="entry name" value="AAA_lid_9"/>
    <property type="match status" value="1"/>
</dbReference>
<dbReference type="InterPro" id="IPR050130">
    <property type="entry name" value="ClpA_ClpB"/>
</dbReference>
<keyword evidence="2" id="KW-0547">Nucleotide-binding</keyword>
<dbReference type="FunFam" id="3.40.50.300:FF:000010">
    <property type="entry name" value="Chaperone clpB 1, putative"/>
    <property type="match status" value="1"/>
</dbReference>
<evidence type="ECO:0000256" key="5">
    <source>
        <dbReference type="PROSITE-ProRule" id="PRU01251"/>
    </source>
</evidence>
<dbReference type="InterPro" id="IPR003593">
    <property type="entry name" value="AAA+_ATPase"/>
</dbReference>
<dbReference type="Gene3D" id="1.10.1780.10">
    <property type="entry name" value="Clp, N-terminal domain"/>
    <property type="match status" value="1"/>
</dbReference>
<dbReference type="GO" id="GO:0034605">
    <property type="term" value="P:cellular response to heat"/>
    <property type="evidence" value="ECO:0007669"/>
    <property type="project" value="TreeGrafter"/>
</dbReference>
<dbReference type="Pfam" id="PF02861">
    <property type="entry name" value="Clp_N"/>
    <property type="match status" value="1"/>
</dbReference>
<dbReference type="CDD" id="cd00009">
    <property type="entry name" value="AAA"/>
    <property type="match status" value="1"/>
</dbReference>
<feature type="domain" description="Clp R" evidence="8">
    <location>
        <begin position="10"/>
        <end position="155"/>
    </location>
</feature>
<organism evidence="9 10">
    <name type="scientific">Desulfoluna butyratoxydans</name>
    <dbReference type="NCBI Taxonomy" id="231438"/>
    <lineage>
        <taxon>Bacteria</taxon>
        <taxon>Pseudomonadati</taxon>
        <taxon>Thermodesulfobacteriota</taxon>
        <taxon>Desulfobacteria</taxon>
        <taxon>Desulfobacterales</taxon>
        <taxon>Desulfolunaceae</taxon>
        <taxon>Desulfoluna</taxon>
    </lineage>
</organism>
<dbReference type="FunFam" id="3.40.50.300:FF:000025">
    <property type="entry name" value="ATP-dependent Clp protease subunit"/>
    <property type="match status" value="1"/>
</dbReference>
<keyword evidence="4" id="KW-0143">Chaperone</keyword>
<sequence>MITVDMKSLLNRLNPCCRKALEAAAGVCVSRTHYEVTVEHLLWQLLDEPLSDISRILTQSGVGVDELRRNLDQTLEEFSTGNGAKPVFSPRLMDWFQEAQLIGSVEMGESRIRSGVLLLAFLNRPTQFSTVEIGDLLLKVNREELAKGFASLTKGSVEAGKGAPSDAADTPKGGALSKYCEDFTAKARAGKIDPVFGRDVEIRQVVDIFARRRKNNPIVVGEAGVGKTAIVEGLALRIVEGDVPDFLKNVTLMGLDMGLLQAGAGVKGEFENRLKQVIEEVKASETPIILFIDEAHTMIGAGGSAGGSDAANLLKPALARGELRTVAATTWSEYKKYFEKDAALARRFQLVYLDEPSEETATLILRGLKANYEKSHGVVIRDDAVKAAAELSARYISGRYLPDKAIDLLDTSAARVKVLLTAKPGAVEDIERTLQAAQREKEALGRDGVYGSDPDTERLAAVEIEIEALETRLTEVTARWAMEQALAAELIDLRTQYWERVTALDAQVAQGTPVLETEVLETEGAEPEGTVTDQTDAAMDASPLPVEPAQGETSGDEPEVALSVEALQALLDTKASELAAIQGTDPLVRTEVDPGIVSEVVSDWTGIPAGKVMHDEARTIIHMEEDLKARIKGQDEAIKAISRVIKASKAGLGDPEQPLGVFLLTGPSGVGKTETGLAVADLLFGGERSTISVNMSEFQEKHTVSRLIGSPPGYVGYGEGGILTEAVRQRPYSVVLLDEAEKANDEVMNLFYQVFDKGALSDGEGRLINFSNTVIFLTSNLASELISGAAESGALPEAEELITAIRPTLSQHFKPALLARMSIVPFLPLPADVMQEVVGIKLNKVADRLRETHDIALTVAPSVIDQIAARCVEVETGARNIDHIMNGTVLPLISRELLERMSEGELPAEMILDTDADGTFVCLPSLVKADGKRKSPAARG</sequence>
<evidence type="ECO:0000256" key="4">
    <source>
        <dbReference type="ARBA" id="ARBA00023186"/>
    </source>
</evidence>
<proteinExistence type="predicted"/>
<dbReference type="InterPro" id="IPR003959">
    <property type="entry name" value="ATPase_AAA_core"/>
</dbReference>
<dbReference type="PRINTS" id="PR00300">
    <property type="entry name" value="CLPPROTEASEA"/>
</dbReference>
<dbReference type="Pfam" id="PF00004">
    <property type="entry name" value="AAA"/>
    <property type="match status" value="1"/>
</dbReference>
<evidence type="ECO:0000259" key="8">
    <source>
        <dbReference type="PROSITE" id="PS51903"/>
    </source>
</evidence>
<name>A0A4U8YMD8_9BACT</name>
<dbReference type="CDD" id="cd19499">
    <property type="entry name" value="RecA-like_ClpB_Hsp104-like"/>
    <property type="match status" value="1"/>
</dbReference>
<accession>A0A4U8YMD8</accession>
<dbReference type="Pfam" id="PF10431">
    <property type="entry name" value="ClpB_D2-small"/>
    <property type="match status" value="1"/>
</dbReference>
<dbReference type="InterPro" id="IPR019489">
    <property type="entry name" value="Clp_ATPase_C"/>
</dbReference>
<dbReference type="SUPFAM" id="SSF52540">
    <property type="entry name" value="P-loop containing nucleoside triphosphate hydrolases"/>
    <property type="match status" value="2"/>
</dbReference>
<dbReference type="SUPFAM" id="SSF81923">
    <property type="entry name" value="Double Clp-N motif"/>
    <property type="match status" value="1"/>
</dbReference>
<evidence type="ECO:0000313" key="10">
    <source>
        <dbReference type="Proteomes" id="UP000507962"/>
    </source>
</evidence>
<evidence type="ECO:0000256" key="2">
    <source>
        <dbReference type="ARBA" id="ARBA00022741"/>
    </source>
</evidence>
<dbReference type="GO" id="GO:0016887">
    <property type="term" value="F:ATP hydrolysis activity"/>
    <property type="evidence" value="ECO:0007669"/>
    <property type="project" value="InterPro"/>
</dbReference>
<dbReference type="PROSITE" id="PS00870">
    <property type="entry name" value="CLPAB_1"/>
    <property type="match status" value="1"/>
</dbReference>
<keyword evidence="10" id="KW-1185">Reference proteome</keyword>
<dbReference type="EMBL" id="CAADHO010000004">
    <property type="protein sequence ID" value="VFQ44901.1"/>
    <property type="molecule type" value="Genomic_DNA"/>
</dbReference>
<dbReference type="GO" id="GO:0005524">
    <property type="term" value="F:ATP binding"/>
    <property type="evidence" value="ECO:0007669"/>
    <property type="project" value="UniProtKB-KW"/>
</dbReference>
<protein>
    <submittedName>
        <fullName evidence="9">Type vi secretion system atpase clpv1</fullName>
    </submittedName>
</protein>
<feature type="region of interest" description="Disordered" evidence="7">
    <location>
        <begin position="523"/>
        <end position="555"/>
    </location>
</feature>
<dbReference type="InterPro" id="IPR017729">
    <property type="entry name" value="ATPase_T6SS_ClpV1"/>
</dbReference>